<keyword evidence="5" id="KW-1185">Reference proteome</keyword>
<dbReference type="PANTHER" id="PTHR30055:SF235">
    <property type="entry name" value="TRANSCRIPTIONAL REGULATORY PROTEIN"/>
    <property type="match status" value="1"/>
</dbReference>
<dbReference type="PROSITE" id="PS50977">
    <property type="entry name" value="HTH_TETR_2"/>
    <property type="match status" value="1"/>
</dbReference>
<dbReference type="EMBL" id="BAAAWD010000006">
    <property type="protein sequence ID" value="GAA3000652.1"/>
    <property type="molecule type" value="Genomic_DNA"/>
</dbReference>
<evidence type="ECO:0000256" key="2">
    <source>
        <dbReference type="PROSITE-ProRule" id="PRU00335"/>
    </source>
</evidence>
<reference evidence="5" key="1">
    <citation type="journal article" date="2019" name="Int. J. Syst. Evol. Microbiol.">
        <title>The Global Catalogue of Microorganisms (GCM) 10K type strain sequencing project: providing services to taxonomists for standard genome sequencing and annotation.</title>
        <authorList>
            <consortium name="The Broad Institute Genomics Platform"/>
            <consortium name="The Broad Institute Genome Sequencing Center for Infectious Disease"/>
            <person name="Wu L."/>
            <person name="Ma J."/>
        </authorList>
    </citation>
    <scope>NUCLEOTIDE SEQUENCE [LARGE SCALE GENOMIC DNA]</scope>
    <source>
        <strain evidence="5">JCM 3106</strain>
    </source>
</reference>
<keyword evidence="1 2" id="KW-0238">DNA-binding</keyword>
<dbReference type="InterPro" id="IPR009057">
    <property type="entry name" value="Homeodomain-like_sf"/>
</dbReference>
<comment type="caution">
    <text evidence="4">The sequence shown here is derived from an EMBL/GenBank/DDBJ whole genome shotgun (WGS) entry which is preliminary data.</text>
</comment>
<dbReference type="Pfam" id="PF17920">
    <property type="entry name" value="TetR_C_16"/>
    <property type="match status" value="1"/>
</dbReference>
<feature type="domain" description="HTH tetR-type" evidence="3">
    <location>
        <begin position="23"/>
        <end position="83"/>
    </location>
</feature>
<dbReference type="Pfam" id="PF00440">
    <property type="entry name" value="TetR_N"/>
    <property type="match status" value="1"/>
</dbReference>
<dbReference type="SUPFAM" id="SSF48498">
    <property type="entry name" value="Tetracyclin repressor-like, C-terminal domain"/>
    <property type="match status" value="1"/>
</dbReference>
<dbReference type="Gene3D" id="1.10.357.10">
    <property type="entry name" value="Tetracycline Repressor, domain 2"/>
    <property type="match status" value="1"/>
</dbReference>
<dbReference type="InterPro" id="IPR050109">
    <property type="entry name" value="HTH-type_TetR-like_transc_reg"/>
</dbReference>
<dbReference type="PANTHER" id="PTHR30055">
    <property type="entry name" value="HTH-TYPE TRANSCRIPTIONAL REGULATOR RUTR"/>
    <property type="match status" value="1"/>
</dbReference>
<dbReference type="PRINTS" id="PR00455">
    <property type="entry name" value="HTHTETR"/>
</dbReference>
<evidence type="ECO:0000313" key="5">
    <source>
        <dbReference type="Proteomes" id="UP001499930"/>
    </source>
</evidence>
<name>A0ABP6KFF2_9ACTN</name>
<dbReference type="Gene3D" id="1.10.10.60">
    <property type="entry name" value="Homeodomain-like"/>
    <property type="match status" value="1"/>
</dbReference>
<feature type="DNA-binding region" description="H-T-H motif" evidence="2">
    <location>
        <begin position="46"/>
        <end position="65"/>
    </location>
</feature>
<gene>
    <name evidence="4" type="ORF">GCM10017559_21990</name>
</gene>
<evidence type="ECO:0000313" key="4">
    <source>
        <dbReference type="EMBL" id="GAA3000652.1"/>
    </source>
</evidence>
<evidence type="ECO:0000256" key="1">
    <source>
        <dbReference type="ARBA" id="ARBA00023125"/>
    </source>
</evidence>
<dbReference type="Proteomes" id="UP001499930">
    <property type="component" value="Unassembled WGS sequence"/>
</dbReference>
<proteinExistence type="predicted"/>
<dbReference type="InterPro" id="IPR041678">
    <property type="entry name" value="TetR_C_16"/>
</dbReference>
<dbReference type="InterPro" id="IPR036271">
    <property type="entry name" value="Tet_transcr_reg_TetR-rel_C_sf"/>
</dbReference>
<sequence length="198" mass="21672">MRLRAGHVNTCWPTVGDVRRTSDDTKAAILAAARERFASDGYQRATIRAIAADAGIDPSMVMRYYGSKDGLFAAAADVDLRFPDLTAVPRHTVGRALITHFLDRWEEDEGMMILLRTGVTDEAVAERMRGIFATQLGSLAARLIADPAQAPVRAGLAATQVLGMALCRYVLRLPPVAGMSREEIVDWLGPTLQRYLTE</sequence>
<organism evidence="4 5">
    <name type="scientific">Streptosporangium longisporum</name>
    <dbReference type="NCBI Taxonomy" id="46187"/>
    <lineage>
        <taxon>Bacteria</taxon>
        <taxon>Bacillati</taxon>
        <taxon>Actinomycetota</taxon>
        <taxon>Actinomycetes</taxon>
        <taxon>Streptosporangiales</taxon>
        <taxon>Streptosporangiaceae</taxon>
        <taxon>Streptosporangium</taxon>
    </lineage>
</organism>
<accession>A0ABP6KFF2</accession>
<evidence type="ECO:0000259" key="3">
    <source>
        <dbReference type="PROSITE" id="PS50977"/>
    </source>
</evidence>
<dbReference type="InterPro" id="IPR001647">
    <property type="entry name" value="HTH_TetR"/>
</dbReference>
<dbReference type="SUPFAM" id="SSF46689">
    <property type="entry name" value="Homeodomain-like"/>
    <property type="match status" value="1"/>
</dbReference>
<protein>
    <submittedName>
        <fullName evidence="4">TetR family transcriptional regulator</fullName>
    </submittedName>
</protein>